<keyword evidence="4" id="KW-1015">Disulfide bond</keyword>
<dbReference type="GO" id="GO:0008061">
    <property type="term" value="F:chitin binding"/>
    <property type="evidence" value="ECO:0007669"/>
    <property type="project" value="UniProtKB-KW"/>
</dbReference>
<evidence type="ECO:0000256" key="1">
    <source>
        <dbReference type="ARBA" id="ARBA00022669"/>
    </source>
</evidence>
<keyword evidence="2 7" id="KW-0732">Signal</keyword>
<dbReference type="KEGG" id="aag:5575308"/>
<dbReference type="OrthoDB" id="6020543at2759"/>
<dbReference type="SUPFAM" id="SSF57625">
    <property type="entry name" value="Invertebrate chitin-binding proteins"/>
    <property type="match status" value="5"/>
</dbReference>
<dbReference type="VEuPathDB" id="VectorBase:AAEL002613"/>
<evidence type="ECO:0000259" key="8">
    <source>
        <dbReference type="PROSITE" id="PS50940"/>
    </source>
</evidence>
<dbReference type="Pfam" id="PF01607">
    <property type="entry name" value="CBM_14"/>
    <property type="match status" value="5"/>
</dbReference>
<dbReference type="GO" id="GO:0005576">
    <property type="term" value="C:extracellular region"/>
    <property type="evidence" value="ECO:0007669"/>
    <property type="project" value="InterPro"/>
</dbReference>
<evidence type="ECO:0000256" key="7">
    <source>
        <dbReference type="SAM" id="SignalP"/>
    </source>
</evidence>
<dbReference type="InterPro" id="IPR051940">
    <property type="entry name" value="Chitin_bind-dev_reg"/>
</dbReference>
<name>Q17HS2_AEDAE</name>
<evidence type="ECO:0000313" key="9">
    <source>
        <dbReference type="EMBL" id="EAT46167.1"/>
    </source>
</evidence>
<dbReference type="PhylomeDB" id="Q17HS2"/>
<dbReference type="Proteomes" id="UP000682892">
    <property type="component" value="Unassembled WGS sequence"/>
</dbReference>
<dbReference type="AlphaFoldDB" id="Q17HS2"/>
<dbReference type="OMA" id="YYVCANE"/>
<reference evidence="9" key="3">
    <citation type="submission" date="2012-09" db="EMBL/GenBank/DDBJ databases">
        <authorList>
            <consortium name="VectorBase"/>
        </authorList>
    </citation>
    <scope>NUCLEOTIDE SEQUENCE</scope>
    <source>
        <strain evidence="9">Liverpool</strain>
    </source>
</reference>
<evidence type="ECO:0000256" key="6">
    <source>
        <dbReference type="SAM" id="MobiDB-lite"/>
    </source>
</evidence>
<evidence type="ECO:0000256" key="4">
    <source>
        <dbReference type="ARBA" id="ARBA00023157"/>
    </source>
</evidence>
<feature type="domain" description="Chitin-binding type-2" evidence="8">
    <location>
        <begin position="98"/>
        <end position="155"/>
    </location>
</feature>
<reference evidence="9" key="2">
    <citation type="journal article" date="2007" name="Science">
        <title>Genome sequence of Aedes aegypti, a major arbovirus vector.</title>
        <authorList>
            <person name="Nene V."/>
            <person name="Wortman J.R."/>
            <person name="Lawson D."/>
            <person name="Haas B."/>
            <person name="Kodira C."/>
            <person name="Tu Z.J."/>
            <person name="Loftus B."/>
            <person name="Xi Z."/>
            <person name="Megy K."/>
            <person name="Grabherr M."/>
            <person name="Ren Q."/>
            <person name="Zdobnov E.M."/>
            <person name="Lobo N.F."/>
            <person name="Campbell K.S."/>
            <person name="Brown S.E."/>
            <person name="Bonaldo M.F."/>
            <person name="Zhu J."/>
            <person name="Sinkins S.P."/>
            <person name="Hogenkamp D.G."/>
            <person name="Amedeo P."/>
            <person name="Arensburger P."/>
            <person name="Atkinson P.W."/>
            <person name="Bidwell S."/>
            <person name="Biedler J."/>
            <person name="Birney E."/>
            <person name="Bruggner R.V."/>
            <person name="Costas J."/>
            <person name="Coy M.R."/>
            <person name="Crabtree J."/>
            <person name="Crawford M."/>
            <person name="Debruyn B."/>
            <person name="Decaprio D."/>
            <person name="Eiglmeier K."/>
            <person name="Eisenstadt E."/>
            <person name="El-Dorry H."/>
            <person name="Gelbart W.M."/>
            <person name="Gomes S.L."/>
            <person name="Hammond M."/>
            <person name="Hannick L.I."/>
            <person name="Hogan J.R."/>
            <person name="Holmes M.H."/>
            <person name="Jaffe D."/>
            <person name="Johnston J.S."/>
            <person name="Kennedy R.C."/>
            <person name="Koo H."/>
            <person name="Kravitz S."/>
            <person name="Kriventseva E.V."/>
            <person name="Kulp D."/>
            <person name="Labutti K."/>
            <person name="Lee E."/>
            <person name="Li S."/>
            <person name="Lovin D.D."/>
            <person name="Mao C."/>
            <person name="Mauceli E."/>
            <person name="Menck C.F."/>
            <person name="Miller J.R."/>
            <person name="Montgomery P."/>
            <person name="Mori A."/>
            <person name="Nascimento A.L."/>
            <person name="Naveira H.F."/>
            <person name="Nusbaum C."/>
            <person name="O'leary S."/>
            <person name="Orvis J."/>
            <person name="Pertea M."/>
            <person name="Quesneville H."/>
            <person name="Reidenbach K.R."/>
            <person name="Rogers Y.H."/>
            <person name="Roth C.W."/>
            <person name="Schneider J.R."/>
            <person name="Schatz M."/>
            <person name="Shumway M."/>
            <person name="Stanke M."/>
            <person name="Stinson E.O."/>
            <person name="Tubio J.M."/>
            <person name="Vanzee J.P."/>
            <person name="Verjovski-Almeida S."/>
            <person name="Werner D."/>
            <person name="White O."/>
            <person name="Wyder S."/>
            <person name="Zeng Q."/>
            <person name="Zhao Q."/>
            <person name="Zhao Y."/>
            <person name="Hill C.A."/>
            <person name="Raikhel A.S."/>
            <person name="Soares M.B."/>
            <person name="Knudson D.L."/>
            <person name="Lee N.H."/>
            <person name="Galagan J."/>
            <person name="Salzberg S.L."/>
            <person name="Paulsen I.T."/>
            <person name="Dimopoulos G."/>
            <person name="Collins F.H."/>
            <person name="Birren B."/>
            <person name="Fraser-Liggett C.M."/>
            <person name="Severson D.W."/>
        </authorList>
    </citation>
    <scope>NUCLEOTIDE SEQUENCE [LARGE SCALE GENOMIC DNA]</scope>
    <source>
        <strain evidence="9">Liverpool</strain>
    </source>
</reference>
<keyword evidence="5" id="KW-0325">Glycoprotein</keyword>
<dbReference type="InterPro" id="IPR002557">
    <property type="entry name" value="Chitin-bd_dom"/>
</dbReference>
<keyword evidence="1" id="KW-0147">Chitin-binding</keyword>
<sequence>MRVSRLSILALVAFVSFGNAEKRNYDEVCIGAPNLSYVASRISCEYYYACIDGVAYGYRCEDGEWFSTERQQCVPPSESDCDIDQAPELPTAPPPTPSPMCEGVENYRYVRSFDNCQYYYQCIDEFAYQLSCPKSFWFNEEQQRCGNRYEFDCDLETTTRPPPPPPGNRCLGQPNFGLIYDPDYCYRFFQCMNGLPFPMVCWDGLWFDYASQTCVEPSETNCSATTPPPNPPPVPNICDDVEDGHSVLHYRFCNAYFTCENQVGTPGQCRDGLWFDEDRQECAHAMDTYCPHGIVTTPRPDVCSGIEDGRLVASPDSCSAYYVCANENGYRAFCPPGQYFDEERQMCDDQQNVDCLI</sequence>
<feature type="domain" description="Chitin-binding type-2" evidence="8">
    <location>
        <begin position="26"/>
        <end position="83"/>
    </location>
</feature>
<dbReference type="HOGENOM" id="CLU_062693_0_0_1"/>
<dbReference type="Gene3D" id="2.170.140.10">
    <property type="entry name" value="Chitin binding domain"/>
    <property type="match status" value="5"/>
</dbReference>
<evidence type="ECO:0000256" key="5">
    <source>
        <dbReference type="ARBA" id="ARBA00023180"/>
    </source>
</evidence>
<feature type="signal peptide" evidence="7">
    <location>
        <begin position="1"/>
        <end position="20"/>
    </location>
</feature>
<keyword evidence="3" id="KW-0677">Repeat</keyword>
<feature type="region of interest" description="Disordered" evidence="6">
    <location>
        <begin position="76"/>
        <end position="97"/>
    </location>
</feature>
<dbReference type="PANTHER" id="PTHR23301">
    <property type="entry name" value="CHITIN BINDING PERITROPHIN-A"/>
    <property type="match status" value="1"/>
</dbReference>
<dbReference type="PROSITE" id="PS50940">
    <property type="entry name" value="CHIT_BIND_II"/>
    <property type="match status" value="5"/>
</dbReference>
<gene>
    <name evidence="9" type="ORF">AaeL_AAEL002613</name>
</gene>
<dbReference type="InterPro" id="IPR036508">
    <property type="entry name" value="Chitin-bd_dom_sf"/>
</dbReference>
<protein>
    <submittedName>
        <fullName evidence="9">AAEL002613-PA</fullName>
    </submittedName>
</protein>
<reference evidence="9" key="1">
    <citation type="submission" date="2005-10" db="EMBL/GenBank/DDBJ databases">
        <authorList>
            <person name="Loftus B.J."/>
            <person name="Nene V.M."/>
            <person name="Hannick L.I."/>
            <person name="Bidwell S."/>
            <person name="Haas B."/>
            <person name="Amedeo P."/>
            <person name="Orvis J."/>
            <person name="Wortman J.R."/>
            <person name="White O.R."/>
            <person name="Salzberg S."/>
            <person name="Shumway M."/>
            <person name="Koo H."/>
            <person name="Zhao Y."/>
            <person name="Holmes M."/>
            <person name="Miller J."/>
            <person name="Schatz M."/>
            <person name="Pop M."/>
            <person name="Pai G."/>
            <person name="Utterback T."/>
            <person name="Rogers Y.-H."/>
            <person name="Kravitz S."/>
            <person name="Fraser C.M."/>
        </authorList>
    </citation>
    <scope>NUCLEOTIDE SEQUENCE</scope>
    <source>
        <strain evidence="9">Liverpool</strain>
    </source>
</reference>
<feature type="domain" description="Chitin-binding type-2" evidence="8">
    <location>
        <begin position="300"/>
        <end position="357"/>
    </location>
</feature>
<dbReference type="EMBL" id="CH477246">
    <property type="protein sequence ID" value="EAT46167.1"/>
    <property type="molecule type" value="Genomic_DNA"/>
</dbReference>
<accession>Q17HS2</accession>
<evidence type="ECO:0000256" key="3">
    <source>
        <dbReference type="ARBA" id="ARBA00022737"/>
    </source>
</evidence>
<dbReference type="STRING" id="7159.Q17HS2"/>
<evidence type="ECO:0000256" key="2">
    <source>
        <dbReference type="ARBA" id="ARBA00022729"/>
    </source>
</evidence>
<dbReference type="PaxDb" id="7159-AAEL002613-PA"/>
<evidence type="ECO:0000313" key="10">
    <source>
        <dbReference type="Proteomes" id="UP000682892"/>
    </source>
</evidence>
<dbReference type="SMART" id="SM00494">
    <property type="entry name" value="ChtBD2"/>
    <property type="match status" value="5"/>
</dbReference>
<organism evidence="9 10">
    <name type="scientific">Aedes aegypti</name>
    <name type="common">Yellowfever mosquito</name>
    <name type="synonym">Culex aegypti</name>
    <dbReference type="NCBI Taxonomy" id="7159"/>
    <lineage>
        <taxon>Eukaryota</taxon>
        <taxon>Metazoa</taxon>
        <taxon>Ecdysozoa</taxon>
        <taxon>Arthropoda</taxon>
        <taxon>Hexapoda</taxon>
        <taxon>Insecta</taxon>
        <taxon>Pterygota</taxon>
        <taxon>Neoptera</taxon>
        <taxon>Endopterygota</taxon>
        <taxon>Diptera</taxon>
        <taxon>Nematocera</taxon>
        <taxon>Culicoidea</taxon>
        <taxon>Culicidae</taxon>
        <taxon>Culicinae</taxon>
        <taxon>Aedini</taxon>
        <taxon>Aedes</taxon>
        <taxon>Stegomyia</taxon>
    </lineage>
</organism>
<feature type="domain" description="Chitin-binding type-2" evidence="8">
    <location>
        <begin position="235"/>
        <end position="292"/>
    </location>
</feature>
<feature type="domain" description="Chitin-binding type-2" evidence="8">
    <location>
        <begin position="167"/>
        <end position="224"/>
    </location>
</feature>
<proteinExistence type="predicted"/>
<dbReference type="eggNOG" id="ENOG502RTIH">
    <property type="taxonomic scope" value="Eukaryota"/>
</dbReference>
<dbReference type="PANTHER" id="PTHR23301:SF0">
    <property type="entry name" value="CHITIN-BINDING TYPE-2 DOMAIN-CONTAINING PROTEIN-RELATED"/>
    <property type="match status" value="1"/>
</dbReference>
<feature type="chain" id="PRO_5004186491" evidence="7">
    <location>
        <begin position="21"/>
        <end position="357"/>
    </location>
</feature>